<dbReference type="Proteomes" id="UP000531840">
    <property type="component" value="Unassembled WGS sequence"/>
</dbReference>
<gene>
    <name evidence="1" type="ORF">HZY85_07920</name>
</gene>
<evidence type="ECO:0000313" key="1">
    <source>
        <dbReference type="EMBL" id="NYS48096.1"/>
    </source>
</evidence>
<dbReference type="EMBL" id="JACBYF010000028">
    <property type="protein sequence ID" value="NYS48096.1"/>
    <property type="molecule type" value="Genomic_DNA"/>
</dbReference>
<dbReference type="InterPro" id="IPR008792">
    <property type="entry name" value="PQQD"/>
</dbReference>
<name>A0ABX2T0C0_9BACL</name>
<dbReference type="Pfam" id="PF05402">
    <property type="entry name" value="PqqD"/>
    <property type="match status" value="1"/>
</dbReference>
<reference evidence="1 2" key="1">
    <citation type="submission" date="2020-07" db="EMBL/GenBank/DDBJ databases">
        <title>MOT database genomes.</title>
        <authorList>
            <person name="Joseph S."/>
            <person name="Aduse-Opoku J."/>
            <person name="Hashim A."/>
            <person name="Wade W."/>
            <person name="Curtis M."/>
        </authorList>
    </citation>
    <scope>NUCLEOTIDE SEQUENCE [LARGE SCALE GENOMIC DNA]</scope>
    <source>
        <strain evidence="1 2">CIP 106318</strain>
    </source>
</reference>
<comment type="caution">
    <text evidence="1">The sequence shown here is derived from an EMBL/GenBank/DDBJ whole genome shotgun (WGS) entry which is preliminary data.</text>
</comment>
<dbReference type="RefSeq" id="WP_179941877.1">
    <property type="nucleotide sequence ID" value="NZ_JACBYF010000028.1"/>
</dbReference>
<keyword evidence="2" id="KW-1185">Reference proteome</keyword>
<sequence>MRLHPDYVTHLTGEEQVIVATGDSAAKFCGIVRGNETMALIVEYFKEDVTKEFVVDDILSKYDIDRETVEEDVDKVINTLKNIGALINE</sequence>
<accession>A0ABX2T0C0</accession>
<protein>
    <submittedName>
        <fullName evidence="1">PqqD family protein</fullName>
    </submittedName>
</protein>
<organism evidence="1 2">
    <name type="scientific">Gemelliphila palaticanis</name>
    <dbReference type="NCBI Taxonomy" id="81950"/>
    <lineage>
        <taxon>Bacteria</taxon>
        <taxon>Bacillati</taxon>
        <taxon>Bacillota</taxon>
        <taxon>Bacilli</taxon>
        <taxon>Bacillales</taxon>
        <taxon>Gemellaceae</taxon>
        <taxon>Gemelliphila</taxon>
    </lineage>
</organism>
<evidence type="ECO:0000313" key="2">
    <source>
        <dbReference type="Proteomes" id="UP000531840"/>
    </source>
</evidence>
<proteinExistence type="predicted"/>